<feature type="signal peptide" evidence="1">
    <location>
        <begin position="1"/>
        <end position="31"/>
    </location>
</feature>
<protein>
    <recommendedName>
        <fullName evidence="4">Saposin B-type domain-containing protein</fullName>
    </recommendedName>
</protein>
<dbReference type="EMBL" id="KV920330">
    <property type="protein sequence ID" value="OSX68583.1"/>
    <property type="molecule type" value="Genomic_DNA"/>
</dbReference>
<sequence length="188" mass="19783">MALHSHAFVAAVAAAVAASVALLSAATPAASAPPGTRAALWELNRVCQSAHFLCEDLASTALIDCPTCDNACRNVHQAAQRFGFRAVGISALRRAVACKHLMVDGGMPSRPVAPEAAAPLDEDGMEAVFVDCTTAYKDCTSNTAPLLESCCGCATKCMIVRDAAARLDKPFAKKIAEDRARHCARRRQ</sequence>
<proteinExistence type="predicted"/>
<evidence type="ECO:0000313" key="2">
    <source>
        <dbReference type="EMBL" id="OSX68583.1"/>
    </source>
</evidence>
<feature type="chain" id="PRO_5013321690" description="Saposin B-type domain-containing protein" evidence="1">
    <location>
        <begin position="32"/>
        <end position="188"/>
    </location>
</feature>
<dbReference type="AlphaFoldDB" id="A0A1X6NJQ3"/>
<keyword evidence="1" id="KW-0732">Signal</keyword>
<keyword evidence="3" id="KW-1185">Reference proteome</keyword>
<name>A0A1X6NJQ3_PORUM</name>
<evidence type="ECO:0000313" key="3">
    <source>
        <dbReference type="Proteomes" id="UP000218209"/>
    </source>
</evidence>
<gene>
    <name evidence="2" type="ORF">BU14_2540s0001</name>
</gene>
<evidence type="ECO:0008006" key="4">
    <source>
        <dbReference type="Google" id="ProtNLM"/>
    </source>
</evidence>
<accession>A0A1X6NJQ3</accession>
<reference evidence="2 3" key="1">
    <citation type="submission" date="2017-03" db="EMBL/GenBank/DDBJ databases">
        <title>WGS assembly of Porphyra umbilicalis.</title>
        <authorList>
            <person name="Brawley S.H."/>
            <person name="Blouin N.A."/>
            <person name="Ficko-Blean E."/>
            <person name="Wheeler G.L."/>
            <person name="Lohr M."/>
            <person name="Goodson H.V."/>
            <person name="Jenkins J.W."/>
            <person name="Blaby-Haas C.E."/>
            <person name="Helliwell K.E."/>
            <person name="Chan C."/>
            <person name="Marriage T."/>
            <person name="Bhattacharya D."/>
            <person name="Klein A.S."/>
            <person name="Badis Y."/>
            <person name="Brodie J."/>
            <person name="Cao Y."/>
            <person name="Collen J."/>
            <person name="Dittami S.M."/>
            <person name="Gachon C.M."/>
            <person name="Green B.R."/>
            <person name="Karpowicz S."/>
            <person name="Kim J.W."/>
            <person name="Kudahl U."/>
            <person name="Lin S."/>
            <person name="Michel G."/>
            <person name="Mittag M."/>
            <person name="Olson B.J."/>
            <person name="Pangilinan J."/>
            <person name="Peng Y."/>
            <person name="Qiu H."/>
            <person name="Shu S."/>
            <person name="Singer J.T."/>
            <person name="Smith A.G."/>
            <person name="Sprecher B.N."/>
            <person name="Wagner V."/>
            <person name="Wang W."/>
            <person name="Wang Z.-Y."/>
            <person name="Yan J."/>
            <person name="Yarish C."/>
            <person name="Zoeuner-Riek S."/>
            <person name="Zhuang Y."/>
            <person name="Zou Y."/>
            <person name="Lindquist E.A."/>
            <person name="Grimwood J."/>
            <person name="Barry K."/>
            <person name="Rokhsar D.S."/>
            <person name="Schmutz J."/>
            <person name="Stiller J.W."/>
            <person name="Grossman A.R."/>
            <person name="Prochnik S.E."/>
        </authorList>
    </citation>
    <scope>NUCLEOTIDE SEQUENCE [LARGE SCALE GENOMIC DNA]</scope>
    <source>
        <strain evidence="2">4086291</strain>
    </source>
</reference>
<organism evidence="2 3">
    <name type="scientific">Porphyra umbilicalis</name>
    <name type="common">Purple laver</name>
    <name type="synonym">Red alga</name>
    <dbReference type="NCBI Taxonomy" id="2786"/>
    <lineage>
        <taxon>Eukaryota</taxon>
        <taxon>Rhodophyta</taxon>
        <taxon>Bangiophyceae</taxon>
        <taxon>Bangiales</taxon>
        <taxon>Bangiaceae</taxon>
        <taxon>Porphyra</taxon>
    </lineage>
</organism>
<dbReference type="Proteomes" id="UP000218209">
    <property type="component" value="Unassembled WGS sequence"/>
</dbReference>
<evidence type="ECO:0000256" key="1">
    <source>
        <dbReference type="SAM" id="SignalP"/>
    </source>
</evidence>